<protein>
    <recommendedName>
        <fullName evidence="5">MYND-type domain-containing protein</fullName>
    </recommendedName>
</protein>
<dbReference type="EMBL" id="JARKIF010000019">
    <property type="protein sequence ID" value="KAJ7618792.1"/>
    <property type="molecule type" value="Genomic_DNA"/>
</dbReference>
<dbReference type="AlphaFoldDB" id="A0AAD7BEK7"/>
<evidence type="ECO:0000313" key="7">
    <source>
        <dbReference type="Proteomes" id="UP001221142"/>
    </source>
</evidence>
<dbReference type="SUPFAM" id="SSF144232">
    <property type="entry name" value="HIT/MYND zinc finger-like"/>
    <property type="match status" value="1"/>
</dbReference>
<organism evidence="6 7">
    <name type="scientific">Roridomyces roridus</name>
    <dbReference type="NCBI Taxonomy" id="1738132"/>
    <lineage>
        <taxon>Eukaryota</taxon>
        <taxon>Fungi</taxon>
        <taxon>Dikarya</taxon>
        <taxon>Basidiomycota</taxon>
        <taxon>Agaricomycotina</taxon>
        <taxon>Agaricomycetes</taxon>
        <taxon>Agaricomycetidae</taxon>
        <taxon>Agaricales</taxon>
        <taxon>Marasmiineae</taxon>
        <taxon>Mycenaceae</taxon>
        <taxon>Roridomyces</taxon>
    </lineage>
</organism>
<evidence type="ECO:0000256" key="1">
    <source>
        <dbReference type="ARBA" id="ARBA00022723"/>
    </source>
</evidence>
<evidence type="ECO:0000259" key="5">
    <source>
        <dbReference type="PROSITE" id="PS50865"/>
    </source>
</evidence>
<keyword evidence="7" id="KW-1185">Reference proteome</keyword>
<feature type="domain" description="MYND-type" evidence="5">
    <location>
        <begin position="338"/>
        <end position="385"/>
    </location>
</feature>
<evidence type="ECO:0000256" key="2">
    <source>
        <dbReference type="ARBA" id="ARBA00022771"/>
    </source>
</evidence>
<dbReference type="PROSITE" id="PS50865">
    <property type="entry name" value="ZF_MYND_2"/>
    <property type="match status" value="1"/>
</dbReference>
<keyword evidence="3" id="KW-0862">Zinc</keyword>
<comment type="caution">
    <text evidence="6">The sequence shown here is derived from an EMBL/GenBank/DDBJ whole genome shotgun (WGS) entry which is preliminary data.</text>
</comment>
<dbReference type="Proteomes" id="UP001221142">
    <property type="component" value="Unassembled WGS sequence"/>
</dbReference>
<proteinExistence type="predicted"/>
<evidence type="ECO:0000256" key="4">
    <source>
        <dbReference type="PROSITE-ProRule" id="PRU00134"/>
    </source>
</evidence>
<keyword evidence="1" id="KW-0479">Metal-binding</keyword>
<dbReference type="Gene3D" id="6.10.140.2220">
    <property type="match status" value="1"/>
</dbReference>
<evidence type="ECO:0000313" key="6">
    <source>
        <dbReference type="EMBL" id="KAJ7618792.1"/>
    </source>
</evidence>
<reference evidence="6" key="1">
    <citation type="submission" date="2023-03" db="EMBL/GenBank/DDBJ databases">
        <title>Massive genome expansion in bonnet fungi (Mycena s.s.) driven by repeated elements and novel gene families across ecological guilds.</title>
        <authorList>
            <consortium name="Lawrence Berkeley National Laboratory"/>
            <person name="Harder C.B."/>
            <person name="Miyauchi S."/>
            <person name="Viragh M."/>
            <person name="Kuo A."/>
            <person name="Thoen E."/>
            <person name="Andreopoulos B."/>
            <person name="Lu D."/>
            <person name="Skrede I."/>
            <person name="Drula E."/>
            <person name="Henrissat B."/>
            <person name="Morin E."/>
            <person name="Kohler A."/>
            <person name="Barry K."/>
            <person name="LaButti K."/>
            <person name="Morin E."/>
            <person name="Salamov A."/>
            <person name="Lipzen A."/>
            <person name="Mereny Z."/>
            <person name="Hegedus B."/>
            <person name="Baldrian P."/>
            <person name="Stursova M."/>
            <person name="Weitz H."/>
            <person name="Taylor A."/>
            <person name="Grigoriev I.V."/>
            <person name="Nagy L.G."/>
            <person name="Martin F."/>
            <person name="Kauserud H."/>
        </authorList>
    </citation>
    <scope>NUCLEOTIDE SEQUENCE</scope>
    <source>
        <strain evidence="6">9284</strain>
    </source>
</reference>
<dbReference type="PROSITE" id="PS01360">
    <property type="entry name" value="ZF_MYND_1"/>
    <property type="match status" value="1"/>
</dbReference>
<gene>
    <name evidence="6" type="ORF">FB45DRAFT_932473</name>
</gene>
<name>A0AAD7BEK7_9AGAR</name>
<dbReference type="Pfam" id="PF01753">
    <property type="entry name" value="zf-MYND"/>
    <property type="match status" value="1"/>
</dbReference>
<dbReference type="GO" id="GO:0008270">
    <property type="term" value="F:zinc ion binding"/>
    <property type="evidence" value="ECO:0007669"/>
    <property type="project" value="UniProtKB-KW"/>
</dbReference>
<accession>A0AAD7BEK7</accession>
<dbReference type="InterPro" id="IPR002893">
    <property type="entry name" value="Znf_MYND"/>
</dbReference>
<evidence type="ECO:0000256" key="3">
    <source>
        <dbReference type="ARBA" id="ARBA00022833"/>
    </source>
</evidence>
<keyword evidence="2 4" id="KW-0863">Zinc-finger</keyword>
<sequence>MFTPPLPGWLACAGFALKRVTDLLERLVPQARAEVWSSVWVWIQFLEEVNIKRPPAASSLMRLVFMDTIIGFWDDPHTRPSVESQGRIHEFLTAGWVSTFNFPYVASTLIPGVSRFVLSITDMGNATHVRELIAGSGGSNNDLASLIVKHLRKVIPRRDSVLTQNDGVALLAALKIAEYAPLSEFLASHGFVDVICTTLCALCGPEMTSRPLLLPLPLPPMVFEQLLIHLDVFPRMTRLKEALDGGILRAIVLSASRPIVADYQKHLQALLGSILPQGLVYHSVLTRLRAALDDAKPLTRNREFRNSVFFGMWQDFVRAATDRLDLLAKFDRGEIGQTRACGHIECTSPMKTDDDLMRCARCRSSFYCSKECQSQDWAAGHRKLCRSLLKREDELAYLSTEVKFLRTILNHDYAHARPDVAAKHTKALETHPDALCGVIFDYRQGPTGQIECGPLPADSELTRLFGARVERSGGRLELHVMVLNVGKARTEWLALPMRVGGETFGATH</sequence>